<proteinExistence type="predicted"/>
<accession>A0A7R9KSK3</accession>
<feature type="chain" id="PRO_5036211038" description="EGF-like domain-containing protein" evidence="2">
    <location>
        <begin position="17"/>
        <end position="1369"/>
    </location>
</feature>
<feature type="signal peptide" evidence="2">
    <location>
        <begin position="1"/>
        <end position="16"/>
    </location>
</feature>
<keyword evidence="4" id="KW-1185">Reference proteome</keyword>
<protein>
    <recommendedName>
        <fullName evidence="5">EGF-like domain-containing protein</fullName>
    </recommendedName>
</protein>
<evidence type="ECO:0000256" key="2">
    <source>
        <dbReference type="SAM" id="SignalP"/>
    </source>
</evidence>
<evidence type="ECO:0008006" key="5">
    <source>
        <dbReference type="Google" id="ProtNLM"/>
    </source>
</evidence>
<evidence type="ECO:0000256" key="1">
    <source>
        <dbReference type="SAM" id="MobiDB-lite"/>
    </source>
</evidence>
<evidence type="ECO:0000313" key="4">
    <source>
        <dbReference type="Proteomes" id="UP000759131"/>
    </source>
</evidence>
<feature type="region of interest" description="Disordered" evidence="1">
    <location>
        <begin position="250"/>
        <end position="287"/>
    </location>
</feature>
<gene>
    <name evidence="3" type="ORF">OSB1V03_LOCUS7857</name>
</gene>
<dbReference type="Proteomes" id="UP000759131">
    <property type="component" value="Unassembled WGS sequence"/>
</dbReference>
<sequence length="1369" mass="154478">MKVTLIVLAHLALAYGADPFACPRPDYWGDCICDPTEQSLICSNSPDEIKFWPDKDASWSPFKLIVLDGFKIEAEIKLSDNTKLKSTGLKLTNSLVKDFGSIATILKDVTSVVLDNVLTEDSKQIKLSDLTDKLTVVKLTTFEVTNSQLDDTQMPDVSTWAELQILSLNGNKFTKLNDKIKGLKKLTTEPFESLDNNLYKINLPNNNITCTYDDCDWAFHLKDPAPVPYEHLLNVECVNNHKQLFNLREQDLPGFPTPAPPTPSTPSPPPTTPHSTPEPPTPKPSDVEVKVGNQWLEIKRELWPYVDSEDSIHNTPTDFFIIHPGDINFKSITKDVLPGSENVKFPVKLSFKYWAHEAIATTYIEKNKKDTIIDKISKEYINFDSYWLYREYILTELQLKSYDFWTALDQYSVIALKDIKIDSPKDNDVCFELKYLLIKSKITPATIDIHYNVDPTEFAAEKNKIFTFTPMVKLTTTDKDIETYAFCLRDVLALSAENLLITFVANTGGADGDDTLALSIDYKPKAKDPWKFTSNKFIQTFNDKERKPVTEIPTTAHLMGPWIQYNSNLGNGLNEYSVTVKQEKVFNAFTIRPKICTDLSQCFDVNAIGVKADSSVSEILKCDKTGTNFGYKSNPTMDNPNHCICNDGYYGAKCDQLAKPIEVKVEPPKKGDWGEQASPKVGFYPTKKGPLIFNFKDINADMFDICPTIEYTVTEPKALMKLTVQYSEGSASPDTPVDTSTYIDEVLKKTPEKGNAFTFCVSDLRNKPQKTFSVVITAEATATKPEDQIYDATTLTITKFSATKIPINRPNFIQNVDIKHKQYWTEQKWHTMSVENNFIPSKDKTSHQLKVMVKAKAQPISVMLKPETNKQIPTQFVEIAYDKKLKTFTDQEIAADIPNTAQQIKLFLKFTFTADTNKDTNFDVTINSLSEHAHLQTMNGFINATAKMPKKLCNSYPIIPDFNAKNPLDRPNCEIIHTETPPKDTETCICPQTQFKSITGKAGCESKKNYKYNNEKPCKKDGSNIKCDIFTATDQQWYDTYQVSHADKYFPLYSPTKVADELSIEFSNLRAEEDVCFTLNYYSSGTSTITVTSAEPKSVGLLLNSLVDIPQWNQQYICGSYLTHAYTAAKAVKINIKGSDIHAGINIGPVLAIRNTFIDEPVLSHYNNKVIETAIKTEWPIVIGLKDNWIYDEKNNDNVKFAIKATEKPSETKYTTYLMSKWIAASGEHSLLRLQLDPKKEMKGFTIEFVVFDQNMQEVADPNRLVYGDKTFDTKTIIDTIDGDGAIEVQLPAKNQKVIRVGMKVVYKEDKTAKPLFTVSKISVNDPCITVDKYKIIPNLCGEYSSDKLCYPLTKATFLLKPPLDEPAI</sequence>
<reference evidence="3" key="1">
    <citation type="submission" date="2020-11" db="EMBL/GenBank/DDBJ databases">
        <authorList>
            <person name="Tran Van P."/>
        </authorList>
    </citation>
    <scope>NUCLEOTIDE SEQUENCE</scope>
</reference>
<feature type="compositionally biased region" description="Pro residues" evidence="1">
    <location>
        <begin position="255"/>
        <end position="283"/>
    </location>
</feature>
<name>A0A7R9KSK3_9ACAR</name>
<dbReference type="OrthoDB" id="6536160at2759"/>
<dbReference type="SUPFAM" id="SSF52058">
    <property type="entry name" value="L domain-like"/>
    <property type="match status" value="1"/>
</dbReference>
<evidence type="ECO:0000313" key="3">
    <source>
        <dbReference type="EMBL" id="CAD7627430.1"/>
    </source>
</evidence>
<dbReference type="EMBL" id="OC859297">
    <property type="protein sequence ID" value="CAD7627430.1"/>
    <property type="molecule type" value="Genomic_DNA"/>
</dbReference>
<keyword evidence="2" id="KW-0732">Signal</keyword>
<dbReference type="EMBL" id="CAJPIZ010004722">
    <property type="protein sequence ID" value="CAG2107860.1"/>
    <property type="molecule type" value="Genomic_DNA"/>
</dbReference>
<organism evidence="3">
    <name type="scientific">Medioppia subpectinata</name>
    <dbReference type="NCBI Taxonomy" id="1979941"/>
    <lineage>
        <taxon>Eukaryota</taxon>
        <taxon>Metazoa</taxon>
        <taxon>Ecdysozoa</taxon>
        <taxon>Arthropoda</taxon>
        <taxon>Chelicerata</taxon>
        <taxon>Arachnida</taxon>
        <taxon>Acari</taxon>
        <taxon>Acariformes</taxon>
        <taxon>Sarcoptiformes</taxon>
        <taxon>Oribatida</taxon>
        <taxon>Brachypylina</taxon>
        <taxon>Oppioidea</taxon>
        <taxon>Oppiidae</taxon>
        <taxon>Medioppia</taxon>
    </lineage>
</organism>